<dbReference type="UniPathway" id="UPA00299"/>
<dbReference type="InterPro" id="IPR003337">
    <property type="entry name" value="Trehalose_PPase"/>
</dbReference>
<dbReference type="Gene3D" id="3.40.50.1000">
    <property type="entry name" value="HAD superfamily/HAD-like"/>
    <property type="match status" value="1"/>
</dbReference>
<evidence type="ECO:0000256" key="1">
    <source>
        <dbReference type="ARBA" id="ARBA00022801"/>
    </source>
</evidence>
<keyword evidence="1 2" id="KW-0378">Hydrolase</keyword>
<keyword evidence="2" id="KW-0460">Magnesium</keyword>
<dbReference type="SUPFAM" id="SSF56784">
    <property type="entry name" value="HAD-like"/>
    <property type="match status" value="1"/>
</dbReference>
<sequence>MEAGWALFLDLDGTLLDIAPRPDAVVVPSGLPCALARTAVRLGGALAVVSGRPRATVDSLLAPLVLPGGFGHGAELRDALGRTGAPGTVPVPPQHWAVRLAAFVAAHPGLLLERKPHGLALHYRAAPDQARAAKALMSAFADEAPSDFELLPAHMAFEIRPRAATKGRAVAALMAAAPFRGRRPVFVGDDVTDEDGMAEARRLGGFGLRVGEDFTGGPTEVRAWLARAADRSNTEATLDQP</sequence>
<comment type="pathway">
    <text evidence="2">Glycan biosynthesis; trehalose biosynthesis.</text>
</comment>
<dbReference type="Pfam" id="PF02358">
    <property type="entry name" value="Trehalose_PPase"/>
    <property type="match status" value="1"/>
</dbReference>
<comment type="catalytic activity">
    <reaction evidence="2">
        <text>alpha,alpha-trehalose 6-phosphate + H2O = alpha,alpha-trehalose + phosphate</text>
        <dbReference type="Rhea" id="RHEA:23420"/>
        <dbReference type="ChEBI" id="CHEBI:15377"/>
        <dbReference type="ChEBI" id="CHEBI:16551"/>
        <dbReference type="ChEBI" id="CHEBI:43474"/>
        <dbReference type="ChEBI" id="CHEBI:58429"/>
        <dbReference type="EC" id="3.1.3.12"/>
    </reaction>
</comment>
<dbReference type="AlphaFoldDB" id="A0A848E6C4"/>
<comment type="caution">
    <text evidence="3">The sequence shown here is derived from an EMBL/GenBank/DDBJ whole genome shotgun (WGS) entry which is preliminary data.</text>
</comment>
<dbReference type="GO" id="GO:0046872">
    <property type="term" value="F:metal ion binding"/>
    <property type="evidence" value="ECO:0007669"/>
    <property type="project" value="UniProtKB-KW"/>
</dbReference>
<dbReference type="GO" id="GO:0004805">
    <property type="term" value="F:trehalose-phosphatase activity"/>
    <property type="evidence" value="ECO:0007669"/>
    <property type="project" value="UniProtKB-EC"/>
</dbReference>
<dbReference type="InterPro" id="IPR044651">
    <property type="entry name" value="OTSB-like"/>
</dbReference>
<name>A0A848E6C4_9PROT</name>
<protein>
    <recommendedName>
        <fullName evidence="2">Trehalose 6-phosphate phosphatase</fullName>
        <ecNumber evidence="2">3.1.3.12</ecNumber>
    </recommendedName>
</protein>
<dbReference type="InterPro" id="IPR023214">
    <property type="entry name" value="HAD_sf"/>
</dbReference>
<dbReference type="NCBIfam" id="TIGR00685">
    <property type="entry name" value="T6PP"/>
    <property type="match status" value="1"/>
</dbReference>
<evidence type="ECO:0000313" key="3">
    <source>
        <dbReference type="EMBL" id="NMJ39964.1"/>
    </source>
</evidence>
<dbReference type="Proteomes" id="UP000548582">
    <property type="component" value="Unassembled WGS sequence"/>
</dbReference>
<gene>
    <name evidence="3" type="primary">otsB</name>
    <name evidence="3" type="ORF">GWK16_01830</name>
</gene>
<comment type="cofactor">
    <cofactor evidence="2">
        <name>Mg(2+)</name>
        <dbReference type="ChEBI" id="CHEBI:18420"/>
    </cofactor>
</comment>
<comment type="similarity">
    <text evidence="2">Belongs to the trehalose phosphatase family.</text>
</comment>
<proteinExistence type="inferred from homology"/>
<keyword evidence="4" id="KW-1185">Reference proteome</keyword>
<dbReference type="EMBL" id="JABBKX010000001">
    <property type="protein sequence ID" value="NMJ39964.1"/>
    <property type="molecule type" value="Genomic_DNA"/>
</dbReference>
<dbReference type="Gene3D" id="3.30.70.1020">
    <property type="entry name" value="Trehalose-6-phosphate phosphatase related protein, domain 2"/>
    <property type="match status" value="1"/>
</dbReference>
<dbReference type="PANTHER" id="PTHR43768">
    <property type="entry name" value="TREHALOSE 6-PHOSPHATE PHOSPHATASE"/>
    <property type="match status" value="1"/>
</dbReference>
<dbReference type="InterPro" id="IPR036412">
    <property type="entry name" value="HAD-like_sf"/>
</dbReference>
<keyword evidence="2" id="KW-0479">Metal-binding</keyword>
<accession>A0A848E6C4</accession>
<dbReference type="PANTHER" id="PTHR43768:SF3">
    <property type="entry name" value="TREHALOSE 6-PHOSPHATE PHOSPHATASE"/>
    <property type="match status" value="1"/>
</dbReference>
<reference evidence="3 4" key="1">
    <citation type="submission" date="2020-03" db="EMBL/GenBank/DDBJ databases">
        <authorList>
            <person name="Sun Q."/>
        </authorList>
    </citation>
    <scope>NUCLEOTIDE SEQUENCE [LARGE SCALE GENOMIC DNA]</scope>
    <source>
        <strain evidence="3 4">JC162</strain>
    </source>
</reference>
<evidence type="ECO:0000313" key="4">
    <source>
        <dbReference type="Proteomes" id="UP000548582"/>
    </source>
</evidence>
<evidence type="ECO:0000256" key="2">
    <source>
        <dbReference type="RuleBase" id="RU361117"/>
    </source>
</evidence>
<dbReference type="EC" id="3.1.3.12" evidence="2"/>
<organism evidence="3 4">
    <name type="scientific">Neoroseomonas marina</name>
    <dbReference type="NCBI Taxonomy" id="1232220"/>
    <lineage>
        <taxon>Bacteria</taxon>
        <taxon>Pseudomonadati</taxon>
        <taxon>Pseudomonadota</taxon>
        <taxon>Alphaproteobacteria</taxon>
        <taxon>Acetobacterales</taxon>
        <taxon>Acetobacteraceae</taxon>
        <taxon>Neoroseomonas</taxon>
    </lineage>
</organism>
<comment type="function">
    <text evidence="2">Removes the phosphate from trehalose 6-phosphate to produce free trehalose.</text>
</comment>
<dbReference type="GO" id="GO:0005992">
    <property type="term" value="P:trehalose biosynthetic process"/>
    <property type="evidence" value="ECO:0007669"/>
    <property type="project" value="UniProtKB-UniPathway"/>
</dbReference>